<dbReference type="GO" id="GO:0003677">
    <property type="term" value="F:DNA binding"/>
    <property type="evidence" value="ECO:0007669"/>
    <property type="project" value="UniProtKB-KW"/>
</dbReference>
<comment type="similarity">
    <text evidence="1">Belongs to the DtxR/MntR family.</text>
</comment>
<dbReference type="PANTHER" id="PTHR33238">
    <property type="entry name" value="IRON (METAL) DEPENDENT REPRESSOR, DTXR FAMILY"/>
    <property type="match status" value="1"/>
</dbReference>
<dbReference type="GO" id="GO:0046983">
    <property type="term" value="F:protein dimerization activity"/>
    <property type="evidence" value="ECO:0007669"/>
    <property type="project" value="InterPro"/>
</dbReference>
<dbReference type="RefSeq" id="WP_116170945.1">
    <property type="nucleotide sequence ID" value="NZ_MBEW02000011.1"/>
</dbReference>
<evidence type="ECO:0000313" key="7">
    <source>
        <dbReference type="Proteomes" id="UP000093352"/>
    </source>
</evidence>
<keyword evidence="3" id="KW-0238">DNA-binding</keyword>
<reference evidence="6 7" key="1">
    <citation type="journal article" date="2016" name="Genome Announc.">
        <title>Draft Genome Sequence of Criibacterium bergeronii gen. nov., sp. nov., Strain CCRI-22567T, Isolated from a Vaginal Sample from a Woman with Bacterial Vaginosis.</title>
        <authorList>
            <person name="Maheux A.F."/>
            <person name="Berube E."/>
            <person name="Boudreau D.K."/>
            <person name="Raymond F."/>
            <person name="Corbeil J."/>
            <person name="Roy P.H."/>
            <person name="Boissinot M."/>
            <person name="Omar R.F."/>
        </authorList>
    </citation>
    <scope>NUCLEOTIDE SEQUENCE [LARGE SCALE GENOMIC DNA]</scope>
    <source>
        <strain evidence="6 7">CCRI-22567</strain>
    </source>
</reference>
<comment type="caution">
    <text evidence="6">The sequence shown here is derived from an EMBL/GenBank/DDBJ whole genome shotgun (WGS) entry which is preliminary data.</text>
</comment>
<organism evidence="6 7">
    <name type="scientific">Criibacterium bergeronii</name>
    <dbReference type="NCBI Taxonomy" id="1871336"/>
    <lineage>
        <taxon>Bacteria</taxon>
        <taxon>Bacillati</taxon>
        <taxon>Bacillota</taxon>
        <taxon>Clostridia</taxon>
        <taxon>Peptostreptococcales</taxon>
        <taxon>Filifactoraceae</taxon>
        <taxon>Criibacterium</taxon>
    </lineage>
</organism>
<dbReference type="InterPro" id="IPR036388">
    <property type="entry name" value="WH-like_DNA-bd_sf"/>
</dbReference>
<dbReference type="AlphaFoldDB" id="A0A371IKZ2"/>
<dbReference type="PROSITE" id="PS50944">
    <property type="entry name" value="HTH_DTXR"/>
    <property type="match status" value="1"/>
</dbReference>
<sequence>MNESGEMYLETILILSRKNPIVRSVDIAEYMKYSKASVSRAMGILKKEEFINIDANGYITLSEKGDNKAKNIFEKHTVLAQMLMSIGVDEQTATKDACKMEHVISDKSLDAIKTYLMIKPN</sequence>
<dbReference type="GO" id="GO:0003700">
    <property type="term" value="F:DNA-binding transcription factor activity"/>
    <property type="evidence" value="ECO:0007669"/>
    <property type="project" value="InterPro"/>
</dbReference>
<protein>
    <submittedName>
        <fullName evidence="6">Metal-dependent transcriptional regulator</fullName>
    </submittedName>
</protein>
<dbReference type="Gene3D" id="1.10.60.10">
    <property type="entry name" value="Iron dependent repressor, metal binding and dimerisation domain"/>
    <property type="match status" value="1"/>
</dbReference>
<dbReference type="Pfam" id="PF01325">
    <property type="entry name" value="Fe_dep_repress"/>
    <property type="match status" value="1"/>
</dbReference>
<dbReference type="Pfam" id="PF02742">
    <property type="entry name" value="Fe_dep_repr_C"/>
    <property type="match status" value="1"/>
</dbReference>
<dbReference type="InterPro" id="IPR022689">
    <property type="entry name" value="Iron_dep_repressor"/>
</dbReference>
<evidence type="ECO:0000256" key="4">
    <source>
        <dbReference type="ARBA" id="ARBA00023163"/>
    </source>
</evidence>
<name>A0A371IKZ2_9FIRM</name>
<dbReference type="SMART" id="SM00529">
    <property type="entry name" value="HTH_DTXR"/>
    <property type="match status" value="1"/>
</dbReference>
<evidence type="ECO:0000259" key="5">
    <source>
        <dbReference type="PROSITE" id="PS50944"/>
    </source>
</evidence>
<keyword evidence="4" id="KW-0804">Transcription</keyword>
<keyword evidence="7" id="KW-1185">Reference proteome</keyword>
<dbReference type="STRING" id="1871336.BBG48_04745"/>
<dbReference type="InterPro" id="IPR001367">
    <property type="entry name" value="Fe_dep_repressor"/>
</dbReference>
<dbReference type="SUPFAM" id="SSF46785">
    <property type="entry name" value="Winged helix' DNA-binding domain"/>
    <property type="match status" value="1"/>
</dbReference>
<dbReference type="InterPro" id="IPR036390">
    <property type="entry name" value="WH_DNA-bd_sf"/>
</dbReference>
<dbReference type="InterPro" id="IPR022687">
    <property type="entry name" value="HTH_DTXR"/>
</dbReference>
<dbReference type="GO" id="GO:0046914">
    <property type="term" value="F:transition metal ion binding"/>
    <property type="evidence" value="ECO:0007669"/>
    <property type="project" value="InterPro"/>
</dbReference>
<dbReference type="InterPro" id="IPR036421">
    <property type="entry name" value="Fe_dep_repressor_sf"/>
</dbReference>
<feature type="domain" description="HTH dtxR-type" evidence="5">
    <location>
        <begin position="1"/>
        <end position="62"/>
    </location>
</feature>
<evidence type="ECO:0000256" key="3">
    <source>
        <dbReference type="ARBA" id="ARBA00023125"/>
    </source>
</evidence>
<dbReference type="Gene3D" id="1.10.10.10">
    <property type="entry name" value="Winged helix-like DNA-binding domain superfamily/Winged helix DNA-binding domain"/>
    <property type="match status" value="1"/>
</dbReference>
<dbReference type="PANTHER" id="PTHR33238:SF7">
    <property type="entry name" value="IRON-DEPENDENT TRANSCRIPTIONAL REGULATOR"/>
    <property type="match status" value="1"/>
</dbReference>
<evidence type="ECO:0000256" key="1">
    <source>
        <dbReference type="ARBA" id="ARBA00007871"/>
    </source>
</evidence>
<dbReference type="Proteomes" id="UP000093352">
    <property type="component" value="Unassembled WGS sequence"/>
</dbReference>
<evidence type="ECO:0000256" key="2">
    <source>
        <dbReference type="ARBA" id="ARBA00023015"/>
    </source>
</evidence>
<dbReference type="InterPro" id="IPR050536">
    <property type="entry name" value="DtxR_MntR_Metal-Reg"/>
</dbReference>
<gene>
    <name evidence="6" type="ORF">BBG48_006385</name>
</gene>
<accession>A0A371IKZ2</accession>
<dbReference type="EMBL" id="MBEW02000011">
    <property type="protein sequence ID" value="RDY21151.1"/>
    <property type="molecule type" value="Genomic_DNA"/>
</dbReference>
<keyword evidence="2" id="KW-0805">Transcription regulation</keyword>
<proteinExistence type="inferred from homology"/>
<evidence type="ECO:0000313" key="6">
    <source>
        <dbReference type="EMBL" id="RDY21151.1"/>
    </source>
</evidence>
<dbReference type="SUPFAM" id="SSF47979">
    <property type="entry name" value="Iron-dependent repressor protein, dimerization domain"/>
    <property type="match status" value="1"/>
</dbReference>